<evidence type="ECO:0000313" key="25">
    <source>
        <dbReference type="Proteomes" id="UP000053858"/>
    </source>
</evidence>
<dbReference type="FunFam" id="3.30.200.20:FF:000346">
    <property type="entry name" value="PAS domain-containing serine/threonine-protein kinase"/>
    <property type="match status" value="1"/>
</dbReference>
<dbReference type="InterPro" id="IPR017441">
    <property type="entry name" value="Protein_kinase_ATP_BS"/>
</dbReference>
<name>A0A0A0B0L3_CHAVO</name>
<dbReference type="PROSITE" id="PS50011">
    <property type="entry name" value="PROTEIN_KINASE_DOM"/>
    <property type="match status" value="1"/>
</dbReference>
<comment type="subcellular location">
    <subcellularLocation>
        <location evidence="2">Cytoplasm</location>
    </subcellularLocation>
    <subcellularLocation>
        <location evidence="1">Nucleus</location>
    </subcellularLocation>
</comment>
<dbReference type="GO" id="GO:0006355">
    <property type="term" value="P:regulation of DNA-templated transcription"/>
    <property type="evidence" value="ECO:0007669"/>
    <property type="project" value="InterPro"/>
</dbReference>
<keyword evidence="12 20" id="KW-0067">ATP-binding</keyword>
<comment type="catalytic activity">
    <reaction evidence="16">
        <text>L-threonyl-[protein] + ATP = O-phospho-L-threonyl-[protein] + ADP + H(+)</text>
        <dbReference type="Rhea" id="RHEA:46608"/>
        <dbReference type="Rhea" id="RHEA-COMP:11060"/>
        <dbReference type="Rhea" id="RHEA-COMP:11605"/>
        <dbReference type="ChEBI" id="CHEBI:15378"/>
        <dbReference type="ChEBI" id="CHEBI:30013"/>
        <dbReference type="ChEBI" id="CHEBI:30616"/>
        <dbReference type="ChEBI" id="CHEBI:61977"/>
        <dbReference type="ChEBI" id="CHEBI:456216"/>
        <dbReference type="EC" id="2.7.11.1"/>
    </reaction>
</comment>
<protein>
    <recommendedName>
        <fullName evidence="19">PAS domain-containing serine/threonine-protein kinase</fullName>
        <ecNumber evidence="4">2.7.11.1</ecNumber>
    </recommendedName>
</protein>
<comment type="function">
    <text evidence="18">Serine/threonine-protein kinase involved in energy homeostasis and protein translation. Phosphorylates EEF1A1, GYS1, PDX1 and RPS6. Probably plays a role under changing environmental conditions (oxygen, glucose, nutrition), rather than under standard conditions. Acts as a sensor involved in energy homeostasis: regulates glycogen synthase synthesis by mediating phosphorylation of GYS1, leading to GYS1 inactivation. May be involved in glucose-stimulated insulin production in pancreas and regulation of glucagon secretion by glucose in alpha cells; however such data require additional evidences. May play a role in regulation of protein translation by phosphorylating EEF1A1, leading to increase translation efficiency. May also participate in respiratory regulation.</text>
</comment>
<dbReference type="Gene3D" id="3.30.200.20">
    <property type="entry name" value="Phosphorylase Kinase, domain 1"/>
    <property type="match status" value="1"/>
</dbReference>
<dbReference type="SMART" id="SM00220">
    <property type="entry name" value="S_TKc"/>
    <property type="match status" value="1"/>
</dbReference>
<keyword evidence="25" id="KW-1185">Reference proteome</keyword>
<evidence type="ECO:0000256" key="15">
    <source>
        <dbReference type="ARBA" id="ARBA00023242"/>
    </source>
</evidence>
<gene>
    <name evidence="24" type="ORF">N301_12685</name>
</gene>
<feature type="domain" description="PAS" evidence="23">
    <location>
        <begin position="69"/>
        <end position="140"/>
    </location>
</feature>
<dbReference type="CDD" id="cd00130">
    <property type="entry name" value="PAS"/>
    <property type="match status" value="1"/>
</dbReference>
<keyword evidence="9" id="KW-0677">Repeat</keyword>
<keyword evidence="8" id="KW-0808">Transferase</keyword>
<evidence type="ECO:0000256" key="19">
    <source>
        <dbReference type="ARBA" id="ARBA00071822"/>
    </source>
</evidence>
<sequence>KSQLSELCRLRASLSGEKWSSYCLSSLAARNICASKIGNSWAQWDSASLSTSTRSSSCSFLHALAVEESSQHLPTTARNLNKAVFTMDVNTTEILVANDKACKLLGCSSQELIGQKLSRLISKSSQDIWEAMGEEYIENDECSSVVSGTVVDVIGRFKEKIPVSIWLRRIRSKDNQCCVVVLEPVERLSASVSFRDDGEITSCDLLFAHLHGYPTLEEVVGLCIKDLIPSLQIPPLGKKIPKNLRIQRAVGQSREGSMFPLSLKLQVSLLEEDQTAVQKDGVLQTEKEGFFTGYHYSATVVVFSTISGLITVRSDGTICGIKDSFALMLFGYEKKELLEKNITFLIPGFYNNMERSSDCSLPLPPLDDSTGTESKCIFEDVAACRTAGSGCCNKDSSFLAASLASLLSGDEEQKLERRHKDDKLIYDETKQKNGTSLFSTPSPPEVTSTPSNSEDSMATDGLSAHHRKPYPVTWLDRVRAVKQRRMVETAGSNNYQKMLFARLSPTSSDSEQLDLGQNMKSPVRSSDSTVSGASGTRNASETSILPKQLQVHHQDVKEVNCQEICRLPYEMLKHQNSADAWGQASSVNVAWSPVCSRLEDNLDTASYGPMKLPSDVTCNSPGTPTIDEPWVGRTSDCRQDFQSHVVTGQLSKSDFMCDAKHASLEHIVIENCLLNDASSFFANGRTAIHGVCSGNKMGCNASSPGVATNSEEVKESDTELNCVCSGLEVLGLNTGVKGSSDSHLGITAALVGTSSSNAVNLAVGSMLTQKNSAFSTGQEKQPLNGVAVEHGSGWLASQRHLENSEESSQAFLEKPETLAETVGDNVNRNPLKSKGSPEEDYQLHGQQNMEIKLTSTPMKQEGRLHPAAPLTLEILEGSYTGNCCHRDGSQLSILFEVKRVELQDPAILFCVWVVKDLLQSQKEAVAKTQLLLSSLASSAQSVADLSTHSLGEAIRSASLFESSRRAEELERLRACEGEYAKNYNTLSLIGKGSFGFVWTAMGKKDHQEVVVKFIWKERVLEDCWVNDPDLGRVTQEIAILLKLQHPSIIKVLDVFENEHFFQLVMEKHGSGLDLFTFIDNQPNLDEPLASYIFRQLVSAVGYLHCRNILHRDIKDENIVIAEDFTIKLVDFGSAAYLEPGKLFYTFCGTIEYCSPEVLSGKPYQGPELEMWSLGVTLYTLVFGENPFCELEEAMAAILNPPWPVSKGLMDLIAELLHPVPEQRMTLAMLVEDCWLKQPVNLGNYTWEEVY</sequence>
<dbReference type="InterPro" id="IPR000014">
    <property type="entry name" value="PAS"/>
</dbReference>
<dbReference type="PANTHER" id="PTHR24346:SF51">
    <property type="entry name" value="PAS DOMAIN-CONTAINING SERINE_THREONINE-PROTEIN KINASE"/>
    <property type="match status" value="1"/>
</dbReference>
<dbReference type="SUPFAM" id="SSF56112">
    <property type="entry name" value="Protein kinase-like (PK-like)"/>
    <property type="match status" value="1"/>
</dbReference>
<dbReference type="Gene3D" id="1.10.510.10">
    <property type="entry name" value="Transferase(Phosphotransferase) domain 1"/>
    <property type="match status" value="1"/>
</dbReference>
<dbReference type="Proteomes" id="UP000053858">
    <property type="component" value="Unassembled WGS sequence"/>
</dbReference>
<evidence type="ECO:0000256" key="13">
    <source>
        <dbReference type="ARBA" id="ARBA00022990"/>
    </source>
</evidence>
<keyword evidence="6" id="KW-0723">Serine/threonine-protein kinase</keyword>
<dbReference type="GO" id="GO:0005634">
    <property type="term" value="C:nucleus"/>
    <property type="evidence" value="ECO:0007669"/>
    <property type="project" value="UniProtKB-SubCell"/>
</dbReference>
<dbReference type="SUPFAM" id="SSF55785">
    <property type="entry name" value="PYP-like sensor domain (PAS domain)"/>
    <property type="match status" value="1"/>
</dbReference>
<keyword evidence="15" id="KW-0539">Nucleus</keyword>
<evidence type="ECO:0000256" key="4">
    <source>
        <dbReference type="ARBA" id="ARBA00012513"/>
    </source>
</evidence>
<feature type="domain" description="Protein kinase" evidence="22">
    <location>
        <begin position="983"/>
        <end position="1235"/>
    </location>
</feature>
<evidence type="ECO:0000256" key="14">
    <source>
        <dbReference type="ARBA" id="ARBA00023121"/>
    </source>
</evidence>
<evidence type="ECO:0000256" key="20">
    <source>
        <dbReference type="PROSITE-ProRule" id="PRU10141"/>
    </source>
</evidence>
<evidence type="ECO:0000256" key="5">
    <source>
        <dbReference type="ARBA" id="ARBA00022490"/>
    </source>
</evidence>
<evidence type="ECO:0000256" key="12">
    <source>
        <dbReference type="ARBA" id="ARBA00022840"/>
    </source>
</evidence>
<dbReference type="EC" id="2.7.11.1" evidence="4"/>
<evidence type="ECO:0000256" key="18">
    <source>
        <dbReference type="ARBA" id="ARBA00053825"/>
    </source>
</evidence>
<proteinExistence type="inferred from homology"/>
<dbReference type="PANTHER" id="PTHR24346">
    <property type="entry name" value="MAP/MICROTUBULE AFFINITY-REGULATING KINASE"/>
    <property type="match status" value="1"/>
</dbReference>
<dbReference type="InterPro" id="IPR011009">
    <property type="entry name" value="Kinase-like_dom_sf"/>
</dbReference>
<evidence type="ECO:0000256" key="21">
    <source>
        <dbReference type="SAM" id="MobiDB-lite"/>
    </source>
</evidence>
<dbReference type="PROSITE" id="PS50112">
    <property type="entry name" value="PAS"/>
    <property type="match status" value="1"/>
</dbReference>
<evidence type="ECO:0000256" key="3">
    <source>
        <dbReference type="ARBA" id="ARBA00006692"/>
    </source>
</evidence>
<feature type="non-terminal residue" evidence="24">
    <location>
        <position position="1"/>
    </location>
</feature>
<dbReference type="GO" id="GO:0005524">
    <property type="term" value="F:ATP binding"/>
    <property type="evidence" value="ECO:0007669"/>
    <property type="project" value="UniProtKB-UniRule"/>
</dbReference>
<dbReference type="NCBIfam" id="TIGR00229">
    <property type="entry name" value="sensory_box"/>
    <property type="match status" value="1"/>
</dbReference>
<keyword evidence="14" id="KW-0446">Lipid-binding</keyword>
<dbReference type="PROSITE" id="PS00108">
    <property type="entry name" value="PROTEIN_KINASE_ST"/>
    <property type="match status" value="1"/>
</dbReference>
<keyword evidence="7" id="KW-0597">Phosphoprotein</keyword>
<dbReference type="PROSITE" id="PS00107">
    <property type="entry name" value="PROTEIN_KINASE_ATP"/>
    <property type="match status" value="1"/>
</dbReference>
<accession>A0A0A0B0L3</accession>
<keyword evidence="5" id="KW-0963">Cytoplasm</keyword>
<dbReference type="GO" id="GO:0005829">
    <property type="term" value="C:cytosol"/>
    <property type="evidence" value="ECO:0007669"/>
    <property type="project" value="TreeGrafter"/>
</dbReference>
<dbReference type="AlphaFoldDB" id="A0A0A0B0L3"/>
<evidence type="ECO:0000259" key="22">
    <source>
        <dbReference type="PROSITE" id="PS50011"/>
    </source>
</evidence>
<organism evidence="24 25">
    <name type="scientific">Charadrius vociferus</name>
    <name type="common">Killdeer</name>
    <name type="synonym">Aegialitis vocifera</name>
    <dbReference type="NCBI Taxonomy" id="50402"/>
    <lineage>
        <taxon>Eukaryota</taxon>
        <taxon>Metazoa</taxon>
        <taxon>Chordata</taxon>
        <taxon>Craniata</taxon>
        <taxon>Vertebrata</taxon>
        <taxon>Euteleostomi</taxon>
        <taxon>Archelosauria</taxon>
        <taxon>Archosauria</taxon>
        <taxon>Dinosauria</taxon>
        <taxon>Saurischia</taxon>
        <taxon>Theropoda</taxon>
        <taxon>Coelurosauria</taxon>
        <taxon>Aves</taxon>
        <taxon>Neognathae</taxon>
        <taxon>Neoaves</taxon>
        <taxon>Charadriiformes</taxon>
        <taxon>Charadriidae</taxon>
        <taxon>Charadrius</taxon>
    </lineage>
</organism>
<dbReference type="STRING" id="50402.A0A0A0B0L3"/>
<dbReference type="Pfam" id="PF00069">
    <property type="entry name" value="Pkinase"/>
    <property type="match status" value="1"/>
</dbReference>
<evidence type="ECO:0000256" key="17">
    <source>
        <dbReference type="ARBA" id="ARBA00048679"/>
    </source>
</evidence>
<feature type="non-terminal residue" evidence="24">
    <location>
        <position position="1250"/>
    </location>
</feature>
<feature type="region of interest" description="Disordered" evidence="21">
    <location>
        <begin position="506"/>
        <end position="542"/>
    </location>
</feature>
<dbReference type="SMART" id="SM00091">
    <property type="entry name" value="PAS"/>
    <property type="match status" value="2"/>
</dbReference>
<dbReference type="GO" id="GO:0035556">
    <property type="term" value="P:intracellular signal transduction"/>
    <property type="evidence" value="ECO:0007669"/>
    <property type="project" value="TreeGrafter"/>
</dbReference>
<evidence type="ECO:0000256" key="1">
    <source>
        <dbReference type="ARBA" id="ARBA00004123"/>
    </source>
</evidence>
<evidence type="ECO:0000256" key="10">
    <source>
        <dbReference type="ARBA" id="ARBA00022741"/>
    </source>
</evidence>
<dbReference type="EMBL" id="KL873657">
    <property type="protein sequence ID" value="KGL99701.1"/>
    <property type="molecule type" value="Genomic_DNA"/>
</dbReference>
<keyword evidence="11 24" id="KW-0418">Kinase</keyword>
<feature type="binding site" evidence="20">
    <location>
        <position position="1012"/>
    </location>
    <ligand>
        <name>ATP</name>
        <dbReference type="ChEBI" id="CHEBI:30616"/>
    </ligand>
</feature>
<feature type="region of interest" description="Disordered" evidence="21">
    <location>
        <begin position="430"/>
        <end position="464"/>
    </location>
</feature>
<feature type="compositionally biased region" description="Polar residues" evidence="21">
    <location>
        <begin position="518"/>
        <end position="542"/>
    </location>
</feature>
<keyword evidence="10 20" id="KW-0547">Nucleotide-binding</keyword>
<dbReference type="FunFam" id="3.30.450.20:FF:000059">
    <property type="entry name" value="PAS domain containing serine/threonine kinase"/>
    <property type="match status" value="1"/>
</dbReference>
<keyword evidence="13" id="KW-0007">Acetylation</keyword>
<evidence type="ECO:0000256" key="9">
    <source>
        <dbReference type="ARBA" id="ARBA00022737"/>
    </source>
</evidence>
<evidence type="ECO:0000259" key="23">
    <source>
        <dbReference type="PROSITE" id="PS50112"/>
    </source>
</evidence>
<dbReference type="InterPro" id="IPR008271">
    <property type="entry name" value="Ser/Thr_kinase_AS"/>
</dbReference>
<comment type="catalytic activity">
    <reaction evidence="17">
        <text>L-seryl-[protein] + ATP = O-phospho-L-seryl-[protein] + ADP + H(+)</text>
        <dbReference type="Rhea" id="RHEA:17989"/>
        <dbReference type="Rhea" id="RHEA-COMP:9863"/>
        <dbReference type="Rhea" id="RHEA-COMP:11604"/>
        <dbReference type="ChEBI" id="CHEBI:15378"/>
        <dbReference type="ChEBI" id="CHEBI:29999"/>
        <dbReference type="ChEBI" id="CHEBI:30616"/>
        <dbReference type="ChEBI" id="CHEBI:83421"/>
        <dbReference type="ChEBI" id="CHEBI:456216"/>
        <dbReference type="EC" id="2.7.11.1"/>
    </reaction>
</comment>
<dbReference type="GO" id="GO:0045719">
    <property type="term" value="P:negative regulation of glycogen biosynthetic process"/>
    <property type="evidence" value="ECO:0007669"/>
    <property type="project" value="TreeGrafter"/>
</dbReference>
<evidence type="ECO:0000313" key="24">
    <source>
        <dbReference type="EMBL" id="KGL99701.1"/>
    </source>
</evidence>
<dbReference type="GO" id="GO:0008289">
    <property type="term" value="F:lipid binding"/>
    <property type="evidence" value="ECO:0007669"/>
    <property type="project" value="UniProtKB-KW"/>
</dbReference>
<dbReference type="InterPro" id="IPR013767">
    <property type="entry name" value="PAS_fold"/>
</dbReference>
<reference evidence="25" key="1">
    <citation type="journal article" date="2014" name="Science">
        <title>Comparative genomics reveals insights into avian genome evolution and adaptation.</title>
        <authorList>
            <consortium name="Avian Genome Consortium"/>
            <person name="Zhang G."/>
            <person name="Li C."/>
            <person name="Li Q."/>
            <person name="Li B."/>
            <person name="Larkin D.M."/>
            <person name="Lee C."/>
            <person name="Storz J.F."/>
            <person name="Antunes A."/>
            <person name="Greenwold M.J."/>
            <person name="Meredith R.W."/>
            <person name="Odeen A."/>
            <person name="Cui J."/>
            <person name="Zhou Q."/>
            <person name="Xu L."/>
            <person name="Pan H."/>
            <person name="Wang Z."/>
            <person name="Jin L."/>
            <person name="Zhang P."/>
            <person name="Hu H."/>
            <person name="Yang W."/>
            <person name="Hu J."/>
            <person name="Xiao J."/>
            <person name="Yang Z."/>
            <person name="Liu Y."/>
            <person name="Xie Q."/>
            <person name="Yu H."/>
            <person name="Lian J."/>
            <person name="Wen P."/>
            <person name="Zhang F."/>
            <person name="Li H."/>
            <person name="Zeng Y."/>
            <person name="Xiong Z."/>
            <person name="Liu S."/>
            <person name="Zhou L."/>
            <person name="Huang Z."/>
            <person name="An N."/>
            <person name="Wang J."/>
            <person name="Zheng Q."/>
            <person name="Xiong Y."/>
            <person name="Wang G."/>
            <person name="Wang B."/>
            <person name="Wang J."/>
            <person name="Fan Y."/>
            <person name="da Fonseca R.R."/>
            <person name="Alfaro-Nunez A."/>
            <person name="Schubert M."/>
            <person name="Orlando L."/>
            <person name="Mourier T."/>
            <person name="Howard J.T."/>
            <person name="Ganapathy G."/>
            <person name="Pfenning A."/>
            <person name="Whitney O."/>
            <person name="Rivas M.V."/>
            <person name="Hara E."/>
            <person name="Smith J."/>
            <person name="Farre M."/>
            <person name="Narayan J."/>
            <person name="Slavov G."/>
            <person name="Romanov M.N."/>
            <person name="Borges R."/>
            <person name="Machado J.P."/>
            <person name="Khan I."/>
            <person name="Springer M.S."/>
            <person name="Gatesy J."/>
            <person name="Hoffmann F.G."/>
            <person name="Opazo J.C."/>
            <person name="Hastad O."/>
            <person name="Sawyer R.H."/>
            <person name="Kim H."/>
            <person name="Kim K.W."/>
            <person name="Kim H.J."/>
            <person name="Cho S."/>
            <person name="Li N."/>
            <person name="Huang Y."/>
            <person name="Bruford M.W."/>
            <person name="Zhan X."/>
            <person name="Dixon A."/>
            <person name="Bertelsen M.F."/>
            <person name="Derryberry E."/>
            <person name="Warren W."/>
            <person name="Wilson R.K."/>
            <person name="Li S."/>
            <person name="Ray D.A."/>
            <person name="Green R.E."/>
            <person name="O'Brien S.J."/>
            <person name="Griffin D."/>
            <person name="Johnson W.E."/>
            <person name="Haussler D."/>
            <person name="Ryder O.A."/>
            <person name="Willerslev E."/>
            <person name="Graves G.R."/>
            <person name="Alstrom P."/>
            <person name="Fjeldsa J."/>
            <person name="Mindell D.P."/>
            <person name="Edwards S.V."/>
            <person name="Braun E.L."/>
            <person name="Rahbek C."/>
            <person name="Burt D.W."/>
            <person name="Houde P."/>
            <person name="Zhang Y."/>
            <person name="Yang H."/>
            <person name="Wang J."/>
            <person name="Jarvis E.D."/>
            <person name="Gilbert M.T."/>
            <person name="Wang J."/>
        </authorList>
    </citation>
    <scope>NUCLEOTIDE SEQUENCE [LARGE SCALE GENOMIC DNA]</scope>
</reference>
<dbReference type="InterPro" id="IPR035965">
    <property type="entry name" value="PAS-like_dom_sf"/>
</dbReference>
<evidence type="ECO:0000256" key="8">
    <source>
        <dbReference type="ARBA" id="ARBA00022679"/>
    </source>
</evidence>
<dbReference type="Pfam" id="PF00989">
    <property type="entry name" value="PAS"/>
    <property type="match status" value="1"/>
</dbReference>
<evidence type="ECO:0000256" key="2">
    <source>
        <dbReference type="ARBA" id="ARBA00004496"/>
    </source>
</evidence>
<evidence type="ECO:0000256" key="6">
    <source>
        <dbReference type="ARBA" id="ARBA00022527"/>
    </source>
</evidence>
<dbReference type="GO" id="GO:0004674">
    <property type="term" value="F:protein serine/threonine kinase activity"/>
    <property type="evidence" value="ECO:0007669"/>
    <property type="project" value="UniProtKB-KW"/>
</dbReference>
<dbReference type="Gene3D" id="3.30.450.20">
    <property type="entry name" value="PAS domain"/>
    <property type="match status" value="1"/>
</dbReference>
<evidence type="ECO:0000256" key="7">
    <source>
        <dbReference type="ARBA" id="ARBA00022553"/>
    </source>
</evidence>
<evidence type="ECO:0000256" key="16">
    <source>
        <dbReference type="ARBA" id="ARBA00047899"/>
    </source>
</evidence>
<evidence type="ECO:0000256" key="11">
    <source>
        <dbReference type="ARBA" id="ARBA00022777"/>
    </source>
</evidence>
<comment type="similarity">
    <text evidence="3">Belongs to the protein kinase superfamily. CAMK Ser/Thr protein kinase family.</text>
</comment>
<dbReference type="InterPro" id="IPR000719">
    <property type="entry name" value="Prot_kinase_dom"/>
</dbReference>
<dbReference type="FunFam" id="1.10.510.10:FF:000351">
    <property type="entry name" value="PAS domain-containing serine/threonine-protein kinase"/>
    <property type="match status" value="1"/>
</dbReference>